<dbReference type="SUPFAM" id="SSF51905">
    <property type="entry name" value="FAD/NAD(P)-binding domain"/>
    <property type="match status" value="2"/>
</dbReference>
<evidence type="ECO:0000313" key="7">
    <source>
        <dbReference type="Proteomes" id="UP000184330"/>
    </source>
</evidence>
<reference evidence="6 7" key="1">
    <citation type="submission" date="2016-03" db="EMBL/GenBank/DDBJ databases">
        <authorList>
            <person name="Ploux O."/>
        </authorList>
    </citation>
    <scope>NUCLEOTIDE SEQUENCE [LARGE SCALE GENOMIC DNA]</scope>
    <source>
        <strain evidence="6 7">UAMH 11012</strain>
    </source>
</reference>
<evidence type="ECO:0000256" key="4">
    <source>
        <dbReference type="ARBA" id="ARBA00022857"/>
    </source>
</evidence>
<comment type="similarity">
    <text evidence="1">Belongs to the FMO family.</text>
</comment>
<sequence length="380" mass="42144">SRGFYLRVPLELAYPNVTPSIAETAYFEDTPNEVNLEKGKGKLEHGEDEAIFHAPPEHNVIAEYIQDTAAKTGIYNVARFQYQASGHYHAPKVPAIPGLKQLKEAYPSRIQHSKRYRSARGFQGKAVLLIGGSTSSTDIAKELTGIAKTIYQSTRSGAFDHPISMLPPEAKRTPEVAAFNLEQHPGPTSDDTPILGTVTLVNGKIIIGIDNIIIATVYHCTFPFLSEYHCGSVPPSETNETTLVTDSTQMHNLHKDILYIPDPTLASVGVPYHVTTFPLFEFQAITVGAVFSGKVPVPRVEEARVEYQKRVEKKGFGVNFHSLKGKDMEYVNELLTWINLHIVAGGGIPVEGYTKEWIAQWEQILEKFKELFKVQPATTL</sequence>
<dbReference type="Proteomes" id="UP000184330">
    <property type="component" value="Unassembled WGS sequence"/>
</dbReference>
<keyword evidence="3" id="KW-0274">FAD</keyword>
<dbReference type="GO" id="GO:0004499">
    <property type="term" value="F:N,N-dimethylaniline monooxygenase activity"/>
    <property type="evidence" value="ECO:0007669"/>
    <property type="project" value="InterPro"/>
</dbReference>
<dbReference type="Gene3D" id="3.50.50.60">
    <property type="entry name" value="FAD/NAD(P)-binding domain"/>
    <property type="match status" value="2"/>
</dbReference>
<dbReference type="InterPro" id="IPR050346">
    <property type="entry name" value="FMO-like"/>
</dbReference>
<proteinExistence type="inferred from homology"/>
<evidence type="ECO:0000256" key="1">
    <source>
        <dbReference type="ARBA" id="ARBA00009183"/>
    </source>
</evidence>
<feature type="non-terminal residue" evidence="6">
    <location>
        <position position="1"/>
    </location>
</feature>
<protein>
    <submittedName>
        <fullName evidence="6">Related to FAD dependent oxidoreductase</fullName>
    </submittedName>
</protein>
<evidence type="ECO:0000256" key="2">
    <source>
        <dbReference type="ARBA" id="ARBA00022630"/>
    </source>
</evidence>
<dbReference type="Pfam" id="PF00743">
    <property type="entry name" value="FMO-like"/>
    <property type="match status" value="1"/>
</dbReference>
<dbReference type="GO" id="GO:0050661">
    <property type="term" value="F:NADP binding"/>
    <property type="evidence" value="ECO:0007669"/>
    <property type="project" value="InterPro"/>
</dbReference>
<dbReference type="InterPro" id="IPR000960">
    <property type="entry name" value="Flavin_mOase"/>
</dbReference>
<gene>
    <name evidence="6" type="ORF">PAC_17540</name>
</gene>
<keyword evidence="5" id="KW-0560">Oxidoreductase</keyword>
<keyword evidence="2" id="KW-0285">Flavoprotein</keyword>
<dbReference type="InterPro" id="IPR036188">
    <property type="entry name" value="FAD/NAD-bd_sf"/>
</dbReference>
<keyword evidence="7" id="KW-1185">Reference proteome</keyword>
<dbReference type="EMBL" id="FJOG01000045">
    <property type="protein sequence ID" value="CZR67641.1"/>
    <property type="molecule type" value="Genomic_DNA"/>
</dbReference>
<dbReference type="PANTHER" id="PTHR23023">
    <property type="entry name" value="DIMETHYLANILINE MONOOXYGENASE"/>
    <property type="match status" value="1"/>
</dbReference>
<evidence type="ECO:0000256" key="5">
    <source>
        <dbReference type="ARBA" id="ARBA00023002"/>
    </source>
</evidence>
<dbReference type="PRINTS" id="PR00370">
    <property type="entry name" value="FMOXYGENASE"/>
</dbReference>
<dbReference type="OrthoDB" id="66881at2759"/>
<dbReference type="AlphaFoldDB" id="A0A1L7XRF3"/>
<dbReference type="InterPro" id="IPR020946">
    <property type="entry name" value="Flavin_mOase-like"/>
</dbReference>
<evidence type="ECO:0000313" key="6">
    <source>
        <dbReference type="EMBL" id="CZR67641.1"/>
    </source>
</evidence>
<evidence type="ECO:0000256" key="3">
    <source>
        <dbReference type="ARBA" id="ARBA00022827"/>
    </source>
</evidence>
<name>A0A1L7XRF3_9HELO</name>
<accession>A0A1L7XRF3</accession>
<dbReference type="GO" id="GO:0050660">
    <property type="term" value="F:flavin adenine dinucleotide binding"/>
    <property type="evidence" value="ECO:0007669"/>
    <property type="project" value="InterPro"/>
</dbReference>
<keyword evidence="4" id="KW-0521">NADP</keyword>
<organism evidence="6 7">
    <name type="scientific">Phialocephala subalpina</name>
    <dbReference type="NCBI Taxonomy" id="576137"/>
    <lineage>
        <taxon>Eukaryota</taxon>
        <taxon>Fungi</taxon>
        <taxon>Dikarya</taxon>
        <taxon>Ascomycota</taxon>
        <taxon>Pezizomycotina</taxon>
        <taxon>Leotiomycetes</taxon>
        <taxon>Helotiales</taxon>
        <taxon>Mollisiaceae</taxon>
        <taxon>Phialocephala</taxon>
        <taxon>Phialocephala fortinii species complex</taxon>
    </lineage>
</organism>